<dbReference type="Pfam" id="PF22741">
    <property type="entry name" value="PTP-NADK"/>
    <property type="match status" value="1"/>
</dbReference>
<evidence type="ECO:0000259" key="2">
    <source>
        <dbReference type="Pfam" id="PF22741"/>
    </source>
</evidence>
<reference evidence="3 4" key="1">
    <citation type="submission" date="2020-08" db="EMBL/GenBank/DDBJ databases">
        <title>Streptomycin Non-resistant strain, P. mexicana.</title>
        <authorList>
            <person name="Ganesh-Kumar S."/>
            <person name="Zhe T."/>
            <person name="Yu Z."/>
            <person name="Min Y."/>
        </authorList>
    </citation>
    <scope>NUCLEOTIDE SEQUENCE [LARGE SCALE GENOMIC DNA]</scope>
    <source>
        <strain evidence="3 4">GTZY2</strain>
    </source>
</reference>
<keyword evidence="1" id="KW-0732">Signal</keyword>
<dbReference type="Gene3D" id="3.90.190.10">
    <property type="entry name" value="Protein tyrosine phosphatase superfamily"/>
    <property type="match status" value="1"/>
</dbReference>
<evidence type="ECO:0000256" key="1">
    <source>
        <dbReference type="SAM" id="SignalP"/>
    </source>
</evidence>
<evidence type="ECO:0000313" key="4">
    <source>
        <dbReference type="Proteomes" id="UP000515838"/>
    </source>
</evidence>
<proteinExistence type="predicted"/>
<sequence length="163" mass="17198">MKRTASLLFSALLCAASFAATAHDFVQPRPGLHTGGQPSRDDLARLQAEGVRTVIDLRAPQEDRGYDQAAEVRRLGMDYIALPIAGKDDITPANAAALHALLKERDGEVLLHCASGNRVGALLALAAVQVDGASPEAALTLGRAAGLKSLEPVVMERLAKPER</sequence>
<dbReference type="InterPro" id="IPR055214">
    <property type="entry name" value="PTP-NADK"/>
</dbReference>
<evidence type="ECO:0000313" key="3">
    <source>
        <dbReference type="EMBL" id="QNN78671.1"/>
    </source>
</evidence>
<dbReference type="SUPFAM" id="SSF52799">
    <property type="entry name" value="(Phosphotyrosine protein) phosphatases II"/>
    <property type="match status" value="1"/>
</dbReference>
<name>A0A7G9TEZ6_PSEMX</name>
<dbReference type="AlphaFoldDB" id="A0A7G9TEZ6"/>
<feature type="signal peptide" evidence="1">
    <location>
        <begin position="1"/>
        <end position="22"/>
    </location>
</feature>
<feature type="chain" id="PRO_5028862632" evidence="1">
    <location>
        <begin position="23"/>
        <end position="163"/>
    </location>
</feature>
<dbReference type="Proteomes" id="UP000515838">
    <property type="component" value="Chromosome"/>
</dbReference>
<feature type="domain" description="DSP-PTPase phosphatase fused to NAD+ Kinase" evidence="2">
    <location>
        <begin position="32"/>
        <end position="125"/>
    </location>
</feature>
<protein>
    <submittedName>
        <fullName evidence="3">Tyrosine-protein phosphatase</fullName>
    </submittedName>
</protein>
<accession>A0A7G9TEZ6</accession>
<dbReference type="RefSeq" id="WP_187574004.1">
    <property type="nucleotide sequence ID" value="NZ_CP060731.1"/>
</dbReference>
<organism evidence="3 4">
    <name type="scientific">Pseudoxanthomonas mexicana</name>
    <dbReference type="NCBI Taxonomy" id="128785"/>
    <lineage>
        <taxon>Bacteria</taxon>
        <taxon>Pseudomonadati</taxon>
        <taxon>Pseudomonadota</taxon>
        <taxon>Gammaproteobacteria</taxon>
        <taxon>Lysobacterales</taxon>
        <taxon>Lysobacteraceae</taxon>
        <taxon>Pseudoxanthomonas</taxon>
    </lineage>
</organism>
<dbReference type="GeneID" id="81470185"/>
<gene>
    <name evidence="3" type="ORF">IAE60_04355</name>
</gene>
<dbReference type="EMBL" id="CP060731">
    <property type="protein sequence ID" value="QNN78671.1"/>
    <property type="molecule type" value="Genomic_DNA"/>
</dbReference>
<dbReference type="InterPro" id="IPR029021">
    <property type="entry name" value="Prot-tyrosine_phosphatase-like"/>
</dbReference>